<evidence type="ECO:0000256" key="4">
    <source>
        <dbReference type="ARBA" id="ARBA00023136"/>
    </source>
</evidence>
<evidence type="ECO:0000256" key="1">
    <source>
        <dbReference type="ARBA" id="ARBA00004141"/>
    </source>
</evidence>
<feature type="region of interest" description="Disordered" evidence="6">
    <location>
        <begin position="579"/>
        <end position="679"/>
    </location>
</feature>
<evidence type="ECO:0000256" key="7">
    <source>
        <dbReference type="SAM" id="Phobius"/>
    </source>
</evidence>
<evidence type="ECO:0000256" key="3">
    <source>
        <dbReference type="ARBA" id="ARBA00022989"/>
    </source>
</evidence>
<dbReference type="InterPro" id="IPR052337">
    <property type="entry name" value="SAT4-like"/>
</dbReference>
<evidence type="ECO:0000256" key="2">
    <source>
        <dbReference type="ARBA" id="ARBA00022692"/>
    </source>
</evidence>
<feature type="region of interest" description="Disordered" evidence="6">
    <location>
        <begin position="467"/>
        <end position="512"/>
    </location>
</feature>
<feature type="domain" description="Rhodopsin" evidence="8">
    <location>
        <begin position="57"/>
        <end position="289"/>
    </location>
</feature>
<accession>A0A0F2MKS6</accession>
<comment type="caution">
    <text evidence="9">The sequence shown here is derived from an EMBL/GenBank/DDBJ whole genome shotgun (WGS) entry which is preliminary data.</text>
</comment>
<reference evidence="9 10" key="2">
    <citation type="journal article" date="2015" name="Eukaryot. Cell">
        <title>Asexual propagation of a virulent clone complex in a human and feline outbreak of sporotrichosis.</title>
        <authorList>
            <person name="Teixeira Mde M."/>
            <person name="Rodrigues A.M."/>
            <person name="Tsui C.K."/>
            <person name="de Almeida L.G."/>
            <person name="Van Diepeningen A.D."/>
            <person name="van den Ende B.G."/>
            <person name="Fernandes G.F."/>
            <person name="Kano R."/>
            <person name="Hamelin R.C."/>
            <person name="Lopes-Bezerra L.M."/>
            <person name="Vasconcelos A.T."/>
            <person name="de Hoog S."/>
            <person name="de Camargo Z.P."/>
            <person name="Felipe M.S."/>
        </authorList>
    </citation>
    <scope>NUCLEOTIDE SEQUENCE [LARGE SCALE GENOMIC DNA]</scope>
    <source>
        <strain evidence="9 10">1099-18</strain>
    </source>
</reference>
<feature type="transmembrane region" description="Helical" evidence="7">
    <location>
        <begin position="73"/>
        <end position="95"/>
    </location>
</feature>
<dbReference type="GeneID" id="27669089"/>
<dbReference type="InterPro" id="IPR049326">
    <property type="entry name" value="Rhodopsin_dom_fungi"/>
</dbReference>
<keyword evidence="3 7" id="KW-1133">Transmembrane helix</keyword>
<gene>
    <name evidence="9" type="ORF">SPSK_07145</name>
</gene>
<dbReference type="Proteomes" id="UP000033710">
    <property type="component" value="Unassembled WGS sequence"/>
</dbReference>
<dbReference type="PANTHER" id="PTHR33048:SF96">
    <property type="entry name" value="INTEGRAL MEMBRANE PROTEIN"/>
    <property type="match status" value="1"/>
</dbReference>
<dbReference type="KEGG" id="ssck:SPSK_07145"/>
<feature type="transmembrane region" description="Helical" evidence="7">
    <location>
        <begin position="115"/>
        <end position="139"/>
    </location>
</feature>
<dbReference type="AlphaFoldDB" id="A0A0F2MKS6"/>
<feature type="compositionally biased region" description="Basic and acidic residues" evidence="6">
    <location>
        <begin position="489"/>
        <end position="504"/>
    </location>
</feature>
<protein>
    <recommendedName>
        <fullName evidence="8">Rhodopsin domain-containing protein</fullName>
    </recommendedName>
</protein>
<dbReference type="OrthoDB" id="5331848at2759"/>
<evidence type="ECO:0000256" key="5">
    <source>
        <dbReference type="ARBA" id="ARBA00038359"/>
    </source>
</evidence>
<feature type="region of interest" description="Disordered" evidence="6">
    <location>
        <begin position="303"/>
        <end position="345"/>
    </location>
</feature>
<keyword evidence="2 7" id="KW-0812">Transmembrane</keyword>
<dbReference type="GO" id="GO:0016020">
    <property type="term" value="C:membrane"/>
    <property type="evidence" value="ECO:0007669"/>
    <property type="project" value="UniProtKB-SubCell"/>
</dbReference>
<organism evidence="9 10">
    <name type="scientific">Sporothrix schenckii 1099-18</name>
    <dbReference type="NCBI Taxonomy" id="1397361"/>
    <lineage>
        <taxon>Eukaryota</taxon>
        <taxon>Fungi</taxon>
        <taxon>Dikarya</taxon>
        <taxon>Ascomycota</taxon>
        <taxon>Pezizomycotina</taxon>
        <taxon>Sordariomycetes</taxon>
        <taxon>Sordariomycetidae</taxon>
        <taxon>Ophiostomatales</taxon>
        <taxon>Ophiostomataceae</taxon>
        <taxon>Sporothrix</taxon>
    </lineage>
</organism>
<proteinExistence type="inferred from homology"/>
<evidence type="ECO:0000256" key="6">
    <source>
        <dbReference type="SAM" id="MobiDB-lite"/>
    </source>
</evidence>
<feature type="transmembrane region" description="Helical" evidence="7">
    <location>
        <begin position="41"/>
        <end position="61"/>
    </location>
</feature>
<feature type="compositionally biased region" description="Polar residues" evidence="6">
    <location>
        <begin position="601"/>
        <end position="620"/>
    </location>
</feature>
<reference evidence="9 10" key="1">
    <citation type="journal article" date="2014" name="BMC Genomics">
        <title>Comparative genomics of the major fungal agents of human and animal Sporotrichosis: Sporothrix schenckii and Sporothrix brasiliensis.</title>
        <authorList>
            <person name="Teixeira M.M."/>
            <person name="de Almeida L.G."/>
            <person name="Kubitschek-Barreira P."/>
            <person name="Alves F.L."/>
            <person name="Kioshima E.S."/>
            <person name="Abadio A.K."/>
            <person name="Fernandes L."/>
            <person name="Derengowski L.S."/>
            <person name="Ferreira K.S."/>
            <person name="Souza R.C."/>
            <person name="Ruiz J.C."/>
            <person name="de Andrade N.C."/>
            <person name="Paes H.C."/>
            <person name="Nicola A.M."/>
            <person name="Albuquerque P."/>
            <person name="Gerber A.L."/>
            <person name="Martins V.P."/>
            <person name="Peconick L.D."/>
            <person name="Neto A.V."/>
            <person name="Chaucanez C.B."/>
            <person name="Silva P.A."/>
            <person name="Cunha O.L."/>
            <person name="de Oliveira F.F."/>
            <person name="dos Santos T.C."/>
            <person name="Barros A.L."/>
            <person name="Soares M.A."/>
            <person name="de Oliveira L.M."/>
            <person name="Marini M.M."/>
            <person name="Villalobos-Duno H."/>
            <person name="Cunha M.M."/>
            <person name="de Hoog S."/>
            <person name="da Silveira J.F."/>
            <person name="Henrissat B."/>
            <person name="Nino-Vega G.A."/>
            <person name="Cisalpino P.S."/>
            <person name="Mora-Montes H.M."/>
            <person name="Almeida S.R."/>
            <person name="Stajich J.E."/>
            <person name="Lopes-Bezerra L.M."/>
            <person name="Vasconcelos A.T."/>
            <person name="Felipe M.S."/>
        </authorList>
    </citation>
    <scope>NUCLEOTIDE SEQUENCE [LARGE SCALE GENOMIC DNA]</scope>
    <source>
        <strain evidence="9 10">1099-18</strain>
    </source>
</reference>
<feature type="transmembrane region" description="Helical" evidence="7">
    <location>
        <begin position="230"/>
        <end position="250"/>
    </location>
</feature>
<feature type="compositionally biased region" description="Polar residues" evidence="6">
    <location>
        <begin position="629"/>
        <end position="641"/>
    </location>
</feature>
<feature type="compositionally biased region" description="Gly residues" evidence="6">
    <location>
        <begin position="303"/>
        <end position="314"/>
    </location>
</feature>
<dbReference type="PANTHER" id="PTHR33048">
    <property type="entry name" value="PTH11-LIKE INTEGRAL MEMBRANE PROTEIN (AFU_ORTHOLOGUE AFUA_5G11245)"/>
    <property type="match status" value="1"/>
</dbReference>
<dbReference type="Pfam" id="PF20684">
    <property type="entry name" value="Fung_rhodopsin"/>
    <property type="match status" value="1"/>
</dbReference>
<sequence>MVAFPAMASMGSSFMQAVTEPDLSAMDVISPPDENVGPTLVVTSSVLMFLVFVTTTLRLLVRARNRMLGWDDLTIALVAILSATRLGCQIAQVHFGDGRHRSYIDASDYQTANRFGWYALLLFFVAICLMKISICLLLLRIKNERWLRWLIYGMVAGLLATNGGVVIILLAECRPVDEYWNNMGACWDPRVRVFSIYLTIGYAVLTDLLCSCLPLVVIWRVRIPLKSKMLVCGLMSLGLLATGCGIGRAVSLSIMTTDFTWAFCITEIWANCELFVGTIAANLALSRSFYVYFFEDDRSAHSGSGGGGGSGGGNAAHNGRAGSGRGSGPRVARLSSWPGNLEQPSPAVVLETPKLAIWKESKQYQQPHRQSGTTPYLPSPVILLAKSNTWLKRITLSDGDLGGNPRNGGEVLFWRPQSIHSTNDPSTEKETPSMSHDKGKMMVVGVMPMQSHSGSITTLEDGVVARNSEGAGQRGNDSSAGVVTRGRGRALDRGEARSYTRDGRSISSSTTVASRRRSSLYYHHHLSKQHPYGGGAAAARPWPSTVEVEATASAGENSGMPAGVGVIEKRTEFWISEEELDRGDFDDQEEAFAESAKECTDNTAENTAPGNESKDTTPQASAAYLSRGRTVSNASTATAVDTNRDADVSSSSGSSTNHNHGSEDDLELGLHPPPRAHLS</sequence>
<comment type="similarity">
    <text evidence="5">Belongs to the SAT4 family.</text>
</comment>
<feature type="transmembrane region" description="Helical" evidence="7">
    <location>
        <begin position="191"/>
        <end position="218"/>
    </location>
</feature>
<evidence type="ECO:0000259" key="8">
    <source>
        <dbReference type="Pfam" id="PF20684"/>
    </source>
</evidence>
<dbReference type="VEuPathDB" id="FungiDB:SPSK_07145"/>
<evidence type="ECO:0000313" key="9">
    <source>
        <dbReference type="EMBL" id="KJR88791.1"/>
    </source>
</evidence>
<evidence type="ECO:0000313" key="10">
    <source>
        <dbReference type="Proteomes" id="UP000033710"/>
    </source>
</evidence>
<feature type="compositionally biased region" description="Low complexity" evidence="6">
    <location>
        <begin position="649"/>
        <end position="659"/>
    </location>
</feature>
<feature type="transmembrane region" description="Helical" evidence="7">
    <location>
        <begin position="151"/>
        <end position="171"/>
    </location>
</feature>
<keyword evidence="4 7" id="KW-0472">Membrane</keyword>
<dbReference type="RefSeq" id="XP_016591467.1">
    <property type="nucleotide sequence ID" value="XM_016733812.1"/>
</dbReference>
<comment type="subcellular location">
    <subcellularLocation>
        <location evidence="1">Membrane</location>
        <topology evidence="1">Multi-pass membrane protein</topology>
    </subcellularLocation>
</comment>
<feature type="compositionally biased region" description="Acidic residues" evidence="6">
    <location>
        <begin position="579"/>
        <end position="592"/>
    </location>
</feature>
<dbReference type="EMBL" id="AXCR01000004">
    <property type="protein sequence ID" value="KJR88791.1"/>
    <property type="molecule type" value="Genomic_DNA"/>
</dbReference>
<name>A0A0F2MKS6_SPOSC</name>